<dbReference type="InterPro" id="IPR013783">
    <property type="entry name" value="Ig-like_fold"/>
</dbReference>
<evidence type="ECO:0000313" key="2">
    <source>
        <dbReference type="Proteomes" id="UP000014974"/>
    </source>
</evidence>
<accession>S7VCN8</accession>
<gene>
    <name evidence="1" type="ORF">ADICYQ_3600</name>
</gene>
<name>S7VCN8_9BACT</name>
<evidence type="ECO:0000313" key="1">
    <source>
        <dbReference type="EMBL" id="EPR67327.1"/>
    </source>
</evidence>
<evidence type="ECO:0008006" key="3">
    <source>
        <dbReference type="Google" id="ProtNLM"/>
    </source>
</evidence>
<dbReference type="AlphaFoldDB" id="S7VCN8"/>
<dbReference type="EMBL" id="ATNM01000131">
    <property type="protein sequence ID" value="EPR67327.1"/>
    <property type="molecule type" value="Genomic_DNA"/>
</dbReference>
<protein>
    <recommendedName>
        <fullName evidence="3">DUF1573 domain-containing protein</fullName>
    </recommendedName>
</protein>
<dbReference type="Gene3D" id="2.60.40.10">
    <property type="entry name" value="Immunoglobulins"/>
    <property type="match status" value="1"/>
</dbReference>
<dbReference type="STRING" id="641524.ADICYQ_3600"/>
<comment type="caution">
    <text evidence="1">The sequence shown here is derived from an EMBL/GenBank/DDBJ whole genome shotgun (WGS) entry which is preliminary data.</text>
</comment>
<proteinExistence type="predicted"/>
<organism evidence="1 2">
    <name type="scientific">Cyclobacterium qasimii M12-11B</name>
    <dbReference type="NCBI Taxonomy" id="641524"/>
    <lineage>
        <taxon>Bacteria</taxon>
        <taxon>Pseudomonadati</taxon>
        <taxon>Bacteroidota</taxon>
        <taxon>Cytophagia</taxon>
        <taxon>Cytophagales</taxon>
        <taxon>Cyclobacteriaceae</taxon>
        <taxon>Cyclobacterium</taxon>
    </lineage>
</organism>
<sequence>MDIPSGEKVDLVFTFDPKGRRGIDHKTITFFSNDPLTPTKTVVIKSRIN</sequence>
<reference evidence="1 2" key="1">
    <citation type="journal article" date="2013" name="Genome Announc.">
        <title>Draft Genome Sequence of Cyclobacterium qasimii Strain M12-11BT, Isolated from Arctic Marine Sediment.</title>
        <authorList>
            <person name="Shivaji S."/>
            <person name="Ara S."/>
            <person name="Singh A."/>
            <person name="Kumar Pinnaka A."/>
        </authorList>
    </citation>
    <scope>NUCLEOTIDE SEQUENCE [LARGE SCALE GENOMIC DNA]</scope>
    <source>
        <strain evidence="1 2">M12-11B</strain>
    </source>
</reference>
<dbReference type="Proteomes" id="UP000014974">
    <property type="component" value="Unassembled WGS sequence"/>
</dbReference>